<dbReference type="InterPro" id="IPR035965">
    <property type="entry name" value="PAS-like_dom_sf"/>
</dbReference>
<dbReference type="Pfam" id="PF08670">
    <property type="entry name" value="MEKHLA"/>
    <property type="match status" value="1"/>
</dbReference>
<dbReference type="Proteomes" id="UP000249130">
    <property type="component" value="Unassembled WGS sequence"/>
</dbReference>
<dbReference type="AlphaFoldDB" id="A0A327KV37"/>
<protein>
    <submittedName>
        <fullName evidence="2">MEKHLA domain-containing protein</fullName>
    </submittedName>
</protein>
<dbReference type="CDD" id="cd00130">
    <property type="entry name" value="PAS"/>
    <property type="match status" value="1"/>
</dbReference>
<dbReference type="EMBL" id="NPEX01000129">
    <property type="protein sequence ID" value="RAI42760.1"/>
    <property type="molecule type" value="Genomic_DNA"/>
</dbReference>
<evidence type="ECO:0000259" key="1">
    <source>
        <dbReference type="Pfam" id="PF08670"/>
    </source>
</evidence>
<dbReference type="InterPro" id="IPR013978">
    <property type="entry name" value="MEKHLA"/>
</dbReference>
<proteinExistence type="predicted"/>
<gene>
    <name evidence="2" type="ORF">CH341_17920</name>
</gene>
<dbReference type="RefSeq" id="WP_111420382.1">
    <property type="nucleotide sequence ID" value="NZ_NPEX01000129.1"/>
</dbReference>
<reference evidence="2 3" key="1">
    <citation type="submission" date="2017-07" db="EMBL/GenBank/DDBJ databases">
        <title>Draft Genome Sequences of Select Purple Nonsulfur Bacteria.</title>
        <authorList>
            <person name="Lasarre B."/>
            <person name="Mckinlay J.B."/>
        </authorList>
    </citation>
    <scope>NUCLEOTIDE SEQUENCE [LARGE SCALE GENOMIC DNA]</scope>
    <source>
        <strain evidence="2 3">DSM 5909</strain>
    </source>
</reference>
<dbReference type="SUPFAM" id="SSF55785">
    <property type="entry name" value="PYP-like sensor domain (PAS domain)"/>
    <property type="match status" value="1"/>
</dbReference>
<dbReference type="NCBIfam" id="TIGR00229">
    <property type="entry name" value="sensory_box"/>
    <property type="match status" value="1"/>
</dbReference>
<accession>A0A327KV37</accession>
<keyword evidence="3" id="KW-1185">Reference proteome</keyword>
<organism evidence="2 3">
    <name type="scientific">Rhodoplanes roseus</name>
    <dbReference type="NCBI Taxonomy" id="29409"/>
    <lineage>
        <taxon>Bacteria</taxon>
        <taxon>Pseudomonadati</taxon>
        <taxon>Pseudomonadota</taxon>
        <taxon>Alphaproteobacteria</taxon>
        <taxon>Hyphomicrobiales</taxon>
        <taxon>Nitrobacteraceae</taxon>
        <taxon>Rhodoplanes</taxon>
    </lineage>
</organism>
<dbReference type="InterPro" id="IPR000014">
    <property type="entry name" value="PAS"/>
</dbReference>
<evidence type="ECO:0000313" key="2">
    <source>
        <dbReference type="EMBL" id="RAI42760.1"/>
    </source>
</evidence>
<dbReference type="Gene3D" id="3.30.450.20">
    <property type="entry name" value="PAS domain"/>
    <property type="match status" value="1"/>
</dbReference>
<evidence type="ECO:0000313" key="3">
    <source>
        <dbReference type="Proteomes" id="UP000249130"/>
    </source>
</evidence>
<name>A0A327KV37_9BRAD</name>
<sequence length="156" mass="17185">MPDSSADLPADLRTDDGFFALLTGSFARLTGKPLVPHGADAAWLYGEAPFVCVAHNTEADPRFVYANTAGQQRFGYAWDEFIGLPSRLSAEAPEREERQRFLDAVAAHGYVAGYRGLRVKKSGAKFWIEDGLVWQLRDDAGTLRGTAATFSRWTDV</sequence>
<feature type="domain" description="MEKHLA" evidence="1">
    <location>
        <begin position="18"/>
        <end position="154"/>
    </location>
</feature>
<comment type="caution">
    <text evidence="2">The sequence shown here is derived from an EMBL/GenBank/DDBJ whole genome shotgun (WGS) entry which is preliminary data.</text>
</comment>
<dbReference type="OrthoDB" id="9794448at2"/>